<evidence type="ECO:0000256" key="3">
    <source>
        <dbReference type="ARBA" id="ARBA00022691"/>
    </source>
</evidence>
<dbReference type="GO" id="GO:0032259">
    <property type="term" value="P:methylation"/>
    <property type="evidence" value="ECO:0007669"/>
    <property type="project" value="UniProtKB-KW"/>
</dbReference>
<dbReference type="InterPro" id="IPR036388">
    <property type="entry name" value="WH-like_DNA-bd_sf"/>
</dbReference>
<dbReference type="GO" id="GO:0008171">
    <property type="term" value="F:O-methyltransferase activity"/>
    <property type="evidence" value="ECO:0007669"/>
    <property type="project" value="InterPro"/>
</dbReference>
<accession>I4C2M2</accession>
<feature type="domain" description="O-methyltransferase C-terminal" evidence="4">
    <location>
        <begin position="154"/>
        <end position="289"/>
    </location>
</feature>
<keyword evidence="3" id="KW-0949">S-adenosyl-L-methionine</keyword>
<dbReference type="SUPFAM" id="SSF53335">
    <property type="entry name" value="S-adenosyl-L-methionine-dependent methyltransferases"/>
    <property type="match status" value="1"/>
</dbReference>
<dbReference type="InterPro" id="IPR001077">
    <property type="entry name" value="COMT_C"/>
</dbReference>
<dbReference type="CDD" id="cd02440">
    <property type="entry name" value="AdoMet_MTases"/>
    <property type="match status" value="1"/>
</dbReference>
<evidence type="ECO:0000259" key="5">
    <source>
        <dbReference type="Pfam" id="PF08100"/>
    </source>
</evidence>
<dbReference type="STRING" id="706587.Desti_1099"/>
<dbReference type="GO" id="GO:0046983">
    <property type="term" value="F:protein dimerization activity"/>
    <property type="evidence" value="ECO:0007669"/>
    <property type="project" value="InterPro"/>
</dbReference>
<keyword evidence="7" id="KW-1185">Reference proteome</keyword>
<dbReference type="Gene3D" id="3.40.50.150">
    <property type="entry name" value="Vaccinia Virus protein VP39"/>
    <property type="match status" value="1"/>
</dbReference>
<dbReference type="eggNOG" id="COG0500">
    <property type="taxonomic scope" value="Bacteria"/>
</dbReference>
<name>I4C2M2_DESTA</name>
<dbReference type="KEGG" id="dti:Desti_1099"/>
<gene>
    <name evidence="6" type="ordered locus">Desti_1099</name>
</gene>
<evidence type="ECO:0000256" key="2">
    <source>
        <dbReference type="ARBA" id="ARBA00022679"/>
    </source>
</evidence>
<reference evidence="7" key="1">
    <citation type="submission" date="2012-06" db="EMBL/GenBank/DDBJ databases">
        <title>Complete sequence of chromosome of Desulfomonile tiedjei DSM 6799.</title>
        <authorList>
            <person name="Lucas S."/>
            <person name="Copeland A."/>
            <person name="Lapidus A."/>
            <person name="Glavina del Rio T."/>
            <person name="Dalin E."/>
            <person name="Tice H."/>
            <person name="Bruce D."/>
            <person name="Goodwin L."/>
            <person name="Pitluck S."/>
            <person name="Peters L."/>
            <person name="Ovchinnikova G."/>
            <person name="Zeytun A."/>
            <person name="Lu M."/>
            <person name="Kyrpides N."/>
            <person name="Mavromatis K."/>
            <person name="Ivanova N."/>
            <person name="Brettin T."/>
            <person name="Detter J.C."/>
            <person name="Han C."/>
            <person name="Larimer F."/>
            <person name="Land M."/>
            <person name="Hauser L."/>
            <person name="Markowitz V."/>
            <person name="Cheng J.-F."/>
            <person name="Hugenholtz P."/>
            <person name="Woyke T."/>
            <person name="Wu D."/>
            <person name="Spring S."/>
            <person name="Schroeder M."/>
            <person name="Brambilla E."/>
            <person name="Klenk H.-P."/>
            <person name="Eisen J.A."/>
        </authorList>
    </citation>
    <scope>NUCLEOTIDE SEQUENCE [LARGE SCALE GENOMIC DNA]</scope>
    <source>
        <strain evidence="7">ATCC 49306 / DSM 6799 / DCB-1</strain>
    </source>
</reference>
<dbReference type="InterPro" id="IPR016461">
    <property type="entry name" value="COMT-like"/>
</dbReference>
<dbReference type="EMBL" id="CP003360">
    <property type="protein sequence ID" value="AFM23813.1"/>
    <property type="molecule type" value="Genomic_DNA"/>
</dbReference>
<dbReference type="HOGENOM" id="CLU_005533_4_3_7"/>
<proteinExistence type="predicted"/>
<evidence type="ECO:0000313" key="7">
    <source>
        <dbReference type="Proteomes" id="UP000006055"/>
    </source>
</evidence>
<dbReference type="PANTHER" id="PTHR11746">
    <property type="entry name" value="O-METHYLTRANSFERASE"/>
    <property type="match status" value="1"/>
</dbReference>
<dbReference type="InterPro" id="IPR029063">
    <property type="entry name" value="SAM-dependent_MTases_sf"/>
</dbReference>
<dbReference type="PROSITE" id="PS51683">
    <property type="entry name" value="SAM_OMT_II"/>
    <property type="match status" value="1"/>
</dbReference>
<dbReference type="InterPro" id="IPR012967">
    <property type="entry name" value="COMT_dimerisation"/>
</dbReference>
<evidence type="ECO:0000256" key="1">
    <source>
        <dbReference type="ARBA" id="ARBA00022603"/>
    </source>
</evidence>
<dbReference type="OrthoDB" id="9767938at2"/>
<sequence length="339" mass="37568">MQMLKPKHSFESIEAFFMGSVISKAILESVRMRLFDALEMPRTIQEISASMKTSESATEALLNVLEITGLIVKREALYQNTALASEFLVTNSPFYQGQVLELHQGTCDFVVREMPSLLSKPGRVRNHFTEKFASPASLQGMLQYAMRGSLQNATEFIVALPGFMDMRSMCDIGGNHGRYTMALLDRNPHMTAVIVDLPNVTPAIEDLCREAGYGERLSVLAADMRTDDLPEKAFDLVLTSEVLHVFMDDLGSVLEKIATCLKPGGWFVSNHMNPESEAARNYRSIVNLISYLVLGTSHFISRVDLESALSIAGFADFVVGSTSQEEINLILAARKKQKS</sequence>
<feature type="domain" description="O-methyltransferase dimerisation" evidence="5">
    <location>
        <begin position="17"/>
        <end position="89"/>
    </location>
</feature>
<dbReference type="Gene3D" id="1.10.10.10">
    <property type="entry name" value="Winged helix-like DNA-binding domain superfamily/Winged helix DNA-binding domain"/>
    <property type="match status" value="1"/>
</dbReference>
<dbReference type="Pfam" id="PF00891">
    <property type="entry name" value="Methyltransf_2"/>
    <property type="match status" value="1"/>
</dbReference>
<keyword evidence="2" id="KW-0808">Transferase</keyword>
<protein>
    <submittedName>
        <fullName evidence="6">Spermidine synthase</fullName>
    </submittedName>
</protein>
<organism evidence="6 7">
    <name type="scientific">Desulfomonile tiedjei (strain ATCC 49306 / DSM 6799 / DCB-1)</name>
    <dbReference type="NCBI Taxonomy" id="706587"/>
    <lineage>
        <taxon>Bacteria</taxon>
        <taxon>Pseudomonadati</taxon>
        <taxon>Thermodesulfobacteriota</taxon>
        <taxon>Desulfomonilia</taxon>
        <taxon>Desulfomonilales</taxon>
        <taxon>Desulfomonilaceae</taxon>
        <taxon>Desulfomonile</taxon>
    </lineage>
</organism>
<dbReference type="RefSeq" id="WP_014808966.1">
    <property type="nucleotide sequence ID" value="NC_018025.1"/>
</dbReference>
<dbReference type="Pfam" id="PF08100">
    <property type="entry name" value="Dimerisation"/>
    <property type="match status" value="1"/>
</dbReference>
<dbReference type="AlphaFoldDB" id="I4C2M2"/>
<dbReference type="Proteomes" id="UP000006055">
    <property type="component" value="Chromosome"/>
</dbReference>
<keyword evidence="1" id="KW-0489">Methyltransferase</keyword>
<evidence type="ECO:0000313" key="6">
    <source>
        <dbReference type="EMBL" id="AFM23813.1"/>
    </source>
</evidence>
<evidence type="ECO:0000259" key="4">
    <source>
        <dbReference type="Pfam" id="PF00891"/>
    </source>
</evidence>